<protein>
    <recommendedName>
        <fullName evidence="2">Ribonuclease P protein component 2</fullName>
        <shortName evidence="2">RNase P component 2</shortName>
        <ecNumber evidence="2">3.1.26.5</ecNumber>
    </recommendedName>
    <alternativeName>
        <fullName evidence="2">Pop5</fullName>
    </alternativeName>
</protein>
<dbReference type="GO" id="GO:0001682">
    <property type="term" value="P:tRNA 5'-leader removal"/>
    <property type="evidence" value="ECO:0007669"/>
    <property type="project" value="UniProtKB-UniRule"/>
</dbReference>
<evidence type="ECO:0000313" key="7">
    <source>
        <dbReference type="EMBL" id="AKV79991.1"/>
    </source>
</evidence>
<proteinExistence type="inferred from homology"/>
<name>A0A0K1SZF4_9CREN</name>
<accession>A0A0K1SZF4</accession>
<comment type="function">
    <text evidence="2">Part of ribonuclease P, a protein complex that generates mature tRNA molecules by cleaving their 5'-ends.</text>
</comment>
<dbReference type="EC" id="3.1.26.5" evidence="2"/>
<keyword evidence="3" id="KW-0812">Transmembrane</keyword>
<dbReference type="InterPro" id="IPR002759">
    <property type="entry name" value="Pop5/Rpp14/Rnp2-like"/>
</dbReference>
<dbReference type="Proteomes" id="UP000062475">
    <property type="component" value="Chromosome"/>
</dbReference>
<dbReference type="SUPFAM" id="SSF160350">
    <property type="entry name" value="Rnp2-like"/>
    <property type="match status" value="1"/>
</dbReference>
<dbReference type="PATRIC" id="fig|43687.5.peg.75"/>
<keyword evidence="3" id="KW-0472">Membrane</keyword>
<dbReference type="GO" id="GO:0030677">
    <property type="term" value="C:ribonuclease P complex"/>
    <property type="evidence" value="ECO:0007669"/>
    <property type="project" value="UniProtKB-UniRule"/>
</dbReference>
<evidence type="ECO:0000313" key="4">
    <source>
        <dbReference type="EMBL" id="AKV73256.1"/>
    </source>
</evidence>
<dbReference type="InterPro" id="IPR038085">
    <property type="entry name" value="Rnp2-like_sf"/>
</dbReference>
<comment type="catalytic activity">
    <reaction evidence="2">
        <text>Endonucleolytic cleavage of RNA, removing 5'-extranucleotides from tRNA precursor.</text>
        <dbReference type="EC" id="3.1.26.5"/>
    </reaction>
</comment>
<gene>
    <name evidence="2" type="primary">rnp2</name>
    <name evidence="4" type="ORF">MsedA_0079</name>
    <name evidence="5" type="ORF">MsedB_0079</name>
    <name evidence="6" type="ORF">MsedC_0078</name>
    <name evidence="7" type="ORF">MsedD_0079</name>
    <name evidence="8" type="ORF">MsedE_0079</name>
</gene>
<dbReference type="EMBL" id="CP012174">
    <property type="protein sequence ID" value="AKV77746.1"/>
    <property type="molecule type" value="Genomic_DNA"/>
</dbReference>
<dbReference type="Proteomes" id="UP000061362">
    <property type="component" value="Chromosome"/>
</dbReference>
<evidence type="ECO:0000313" key="9">
    <source>
        <dbReference type="Proteomes" id="UP000056255"/>
    </source>
</evidence>
<evidence type="ECO:0000313" key="11">
    <source>
        <dbReference type="Proteomes" id="UP000062398"/>
    </source>
</evidence>
<dbReference type="Pfam" id="PF01900">
    <property type="entry name" value="RNase_P_Rpp14"/>
    <property type="match status" value="1"/>
</dbReference>
<reference evidence="8 9" key="2">
    <citation type="submission" date="2015-07" db="EMBL/GenBank/DDBJ databases">
        <title>Physiological, transcriptional responses and genome re-sequencing of acid resistant extremely thermoacidophilic Metallosphaera sedula SARC-M1.</title>
        <authorList>
            <person name="Ai C."/>
            <person name="McCarthy S."/>
            <person name="Eckrich V."/>
            <person name="Rudrappa D."/>
            <person name="Qiu G."/>
            <person name="Blum P."/>
        </authorList>
    </citation>
    <scope>NUCLEOTIDE SEQUENCE [LARGE SCALE GENOMIC DNA]</scope>
    <source>
        <strain evidence="8 9">SARC-M1</strain>
    </source>
</reference>
<comment type="similarity">
    <text evidence="2">Belongs to the eukaryotic/archaeal RNase P protein component 2 family.</text>
</comment>
<dbReference type="Proteomes" id="UP000056255">
    <property type="component" value="Chromosome"/>
</dbReference>
<feature type="transmembrane region" description="Helical" evidence="3">
    <location>
        <begin position="12"/>
        <end position="30"/>
    </location>
</feature>
<sequence length="148" mass="16698">MPWSCLNLYQTILDVIFVIWLLVITILLLTRKNVIIVKSKRKVGRNKRRYIVFRVVGQGELSPRALETSVREAVKELVGRMWLEISDPHVIFYNPSNMSGIISTNRLGYRAVLASMPLVKSVSGTEVLLVPFKTTGSLKKAKSLIRSG</sequence>
<evidence type="ECO:0000256" key="1">
    <source>
        <dbReference type="ARBA" id="ARBA00022694"/>
    </source>
</evidence>
<evidence type="ECO:0000313" key="10">
    <source>
        <dbReference type="Proteomes" id="UP000061362"/>
    </source>
</evidence>
<dbReference type="HAMAP" id="MF_00755">
    <property type="entry name" value="RNase_P_2"/>
    <property type="match status" value="1"/>
</dbReference>
<keyword evidence="3" id="KW-1133">Transmembrane helix</keyword>
<dbReference type="Proteomes" id="UP000062398">
    <property type="component" value="Chromosome"/>
</dbReference>
<dbReference type="GO" id="GO:0004526">
    <property type="term" value="F:ribonuclease P activity"/>
    <property type="evidence" value="ECO:0007669"/>
    <property type="project" value="UniProtKB-UniRule"/>
</dbReference>
<dbReference type="EMBL" id="CP012173">
    <property type="protein sequence ID" value="AKV75500.1"/>
    <property type="molecule type" value="Genomic_DNA"/>
</dbReference>
<evidence type="ECO:0000313" key="12">
    <source>
        <dbReference type="Proteomes" id="UP000062475"/>
    </source>
</evidence>
<evidence type="ECO:0000313" key="5">
    <source>
        <dbReference type="EMBL" id="AKV75500.1"/>
    </source>
</evidence>
<comment type="subcellular location">
    <subcellularLocation>
        <location evidence="2">Cytoplasm</location>
    </subcellularLocation>
</comment>
<keyword evidence="2" id="KW-0378">Hydrolase</keyword>
<keyword evidence="1 2" id="KW-0819">tRNA processing</keyword>
<keyword evidence="2" id="KW-0255">Endonuclease</keyword>
<keyword evidence="2" id="KW-0963">Cytoplasm</keyword>
<evidence type="ECO:0000256" key="3">
    <source>
        <dbReference type="SAM" id="Phobius"/>
    </source>
</evidence>
<evidence type="ECO:0000313" key="13">
    <source>
        <dbReference type="Proteomes" id="UP000068832"/>
    </source>
</evidence>
<dbReference type="EMBL" id="CP012175">
    <property type="protein sequence ID" value="AKV79991.1"/>
    <property type="molecule type" value="Genomic_DNA"/>
</dbReference>
<keyword evidence="2" id="KW-0540">Nuclease</keyword>
<evidence type="ECO:0000313" key="8">
    <source>
        <dbReference type="EMBL" id="AKV82236.1"/>
    </source>
</evidence>
<dbReference type="EMBL" id="CP012172">
    <property type="protein sequence ID" value="AKV73256.1"/>
    <property type="molecule type" value="Genomic_DNA"/>
</dbReference>
<dbReference type="Proteomes" id="UP000068832">
    <property type="component" value="Chromosome"/>
</dbReference>
<dbReference type="AlphaFoldDB" id="A0A0K1SZF4"/>
<dbReference type="EMBL" id="CP012176">
    <property type="protein sequence ID" value="AKV82236.1"/>
    <property type="molecule type" value="Genomic_DNA"/>
</dbReference>
<organism evidence="7 10">
    <name type="scientific">Metallosphaera sedula</name>
    <dbReference type="NCBI Taxonomy" id="43687"/>
    <lineage>
        <taxon>Archaea</taxon>
        <taxon>Thermoproteota</taxon>
        <taxon>Thermoprotei</taxon>
        <taxon>Sulfolobales</taxon>
        <taxon>Sulfolobaceae</taxon>
        <taxon>Metallosphaera</taxon>
    </lineage>
</organism>
<evidence type="ECO:0000313" key="6">
    <source>
        <dbReference type="EMBL" id="AKV77746.1"/>
    </source>
</evidence>
<evidence type="ECO:0000256" key="2">
    <source>
        <dbReference type="HAMAP-Rule" id="MF_00755"/>
    </source>
</evidence>
<dbReference type="GO" id="GO:0005737">
    <property type="term" value="C:cytoplasm"/>
    <property type="evidence" value="ECO:0007669"/>
    <property type="project" value="UniProtKB-SubCell"/>
</dbReference>
<dbReference type="Gene3D" id="3.30.70.3250">
    <property type="entry name" value="Ribonuclease P, Pop5 subunit"/>
    <property type="match status" value="1"/>
</dbReference>
<comment type="subunit">
    <text evidence="2">Consists of a catalytic RNA component and at least 4-5 protein subunits.</text>
</comment>
<reference evidence="10 11" key="1">
    <citation type="journal article" date="2015" name="Genome Announc.">
        <title>Complete Genome Sequences of Evolved Arsenate-Resistant Metallosphaera sedula Strains.</title>
        <authorList>
            <person name="Ai C."/>
            <person name="McCarthy S."/>
            <person name="Schackwitz W."/>
            <person name="Martin J."/>
            <person name="Lipzen A."/>
            <person name="Blum P."/>
        </authorList>
    </citation>
    <scope>NUCLEOTIDE SEQUENCE [LARGE SCALE GENOMIC DNA]</scope>
    <source>
        <strain evidence="6 11">ARS120-1</strain>
        <strain evidence="7 10">ARS120-2</strain>
        <strain evidence="4 13">ARS50-1</strain>
        <strain evidence="5 12">ARS50-2</strain>
    </source>
</reference>